<keyword evidence="2" id="KW-1133">Transmembrane helix</keyword>
<evidence type="ECO:0000259" key="3">
    <source>
        <dbReference type="Pfam" id="PF13399"/>
    </source>
</evidence>
<keyword evidence="2" id="KW-0812">Transmembrane</keyword>
<evidence type="ECO:0000256" key="2">
    <source>
        <dbReference type="SAM" id="Phobius"/>
    </source>
</evidence>
<dbReference type="EMBL" id="CP129682">
    <property type="protein sequence ID" value="XDS48085.1"/>
    <property type="molecule type" value="Genomic_DNA"/>
</dbReference>
<sequence>MGRKRNERAGYDSYTRDEFDNPPAGPMGVHRGTRSLAARTMPYFVVLLVAVLLGFLAWALLSGAASSIRLPWASSSSTAASSTTSKSESSSASDTSSSSSSATSTGSASSSASTSPSTSTSSSSTSSEAVNKATSIRVINGTSVSGYAAKQKTVLNNAGYTNVVAANPTGSVPSSSVVWYQNETDKSTAEAVASSLGISTVSQMTSISAPIVAVLLE</sequence>
<evidence type="ECO:0000256" key="1">
    <source>
        <dbReference type="SAM" id="MobiDB-lite"/>
    </source>
</evidence>
<dbReference type="Gene3D" id="3.30.70.2390">
    <property type="match status" value="1"/>
</dbReference>
<name>A0AB39UDZ2_9BIFI</name>
<dbReference type="Pfam" id="PF13399">
    <property type="entry name" value="LytR_C"/>
    <property type="match status" value="1"/>
</dbReference>
<dbReference type="AlphaFoldDB" id="A0AB39UDZ2"/>
<feature type="region of interest" description="Disordered" evidence="1">
    <location>
        <begin position="77"/>
        <end position="127"/>
    </location>
</feature>
<keyword evidence="2" id="KW-0472">Membrane</keyword>
<evidence type="ECO:0000313" key="6">
    <source>
        <dbReference type="EMBL" id="XDS51162.1"/>
    </source>
</evidence>
<dbReference type="EMBL" id="CP129683">
    <property type="protein sequence ID" value="XDS51162.1"/>
    <property type="molecule type" value="Genomic_DNA"/>
</dbReference>
<accession>A0AB39UDZ2</accession>
<proteinExistence type="predicted"/>
<evidence type="ECO:0000313" key="5">
    <source>
        <dbReference type="EMBL" id="XDS48085.1"/>
    </source>
</evidence>
<feature type="domain" description="LytR/CpsA/Psr regulator C-terminal" evidence="3">
    <location>
        <begin position="134"/>
        <end position="214"/>
    </location>
</feature>
<dbReference type="KEGG" id="bfk:QN062_02980"/>
<evidence type="ECO:0000313" key="4">
    <source>
        <dbReference type="EMBL" id="XDS47207.1"/>
    </source>
</evidence>
<feature type="compositionally biased region" description="Basic and acidic residues" evidence="1">
    <location>
        <begin position="7"/>
        <end position="19"/>
    </location>
</feature>
<reference evidence="4" key="1">
    <citation type="submission" date="2023-07" db="EMBL/GenBank/DDBJ databases">
        <title>Bifidobacterium aquikefiriaerophilum sp. nov. and Bifidobacterium eccum sp. nov., isolated from water kefir.</title>
        <authorList>
            <person name="Breselge S."/>
            <person name="Bellassi P."/>
            <person name="Barcenilla C."/>
            <person name="Alvarez-Ordonez A."/>
            <person name="Morelli L."/>
            <person name="Cotter P.D."/>
        </authorList>
    </citation>
    <scope>NUCLEOTIDE SEQUENCE</scope>
    <source>
        <strain evidence="6">WK012_4_13</strain>
        <strain evidence="5">WK013_4_14</strain>
        <strain evidence="4">WK048_4_13</strain>
    </source>
</reference>
<dbReference type="InterPro" id="IPR027381">
    <property type="entry name" value="LytR/CpsA/Psr_C"/>
</dbReference>
<protein>
    <submittedName>
        <fullName evidence="4">LytR C-terminal domain-containing protein</fullName>
    </submittedName>
</protein>
<dbReference type="RefSeq" id="WP_369342125.1">
    <property type="nucleotide sequence ID" value="NZ_CP129675.1"/>
</dbReference>
<feature type="region of interest" description="Disordered" evidence="1">
    <location>
        <begin position="1"/>
        <end position="26"/>
    </location>
</feature>
<dbReference type="EMBL" id="CP129675">
    <property type="protein sequence ID" value="XDS47207.1"/>
    <property type="molecule type" value="Genomic_DNA"/>
</dbReference>
<gene>
    <name evidence="6" type="ORF">QN062_02980</name>
    <name evidence="5" type="ORF">QN216_06985</name>
    <name evidence="4" type="ORF">QN217_03465</name>
</gene>
<feature type="transmembrane region" description="Helical" evidence="2">
    <location>
        <begin position="41"/>
        <end position="61"/>
    </location>
</feature>
<organism evidence="4">
    <name type="scientific">Bifidobacterium fermentum</name>
    <dbReference type="NCBI Taxonomy" id="3059035"/>
    <lineage>
        <taxon>Bacteria</taxon>
        <taxon>Bacillati</taxon>
        <taxon>Actinomycetota</taxon>
        <taxon>Actinomycetes</taxon>
        <taxon>Bifidobacteriales</taxon>
        <taxon>Bifidobacteriaceae</taxon>
        <taxon>Bifidobacterium</taxon>
    </lineage>
</organism>